<feature type="transmembrane region" description="Helical" evidence="1">
    <location>
        <begin position="37"/>
        <end position="56"/>
    </location>
</feature>
<keyword evidence="3" id="KW-1185">Reference proteome</keyword>
<comment type="caution">
    <text evidence="2">The sequence shown here is derived from an EMBL/GenBank/DDBJ whole genome shotgun (WGS) entry which is preliminary data.</text>
</comment>
<dbReference type="AlphaFoldDB" id="A0A919N4Q3"/>
<name>A0A919N4Q3_9ACTN</name>
<dbReference type="EMBL" id="BOMW01000017">
    <property type="protein sequence ID" value="GIF04274.1"/>
    <property type="molecule type" value="Genomic_DNA"/>
</dbReference>
<accession>A0A919N4Q3</accession>
<sequence length="87" mass="9064">MRWAVAGRMVAAWLITLPAAAVVGALMWFAGDLIGGLAGALVVFAVLVALAVHMYLRSRRQPIGHNNVNDEWDAPAAAPRVTAGAAS</sequence>
<proteinExistence type="predicted"/>
<evidence type="ECO:0000313" key="3">
    <source>
        <dbReference type="Proteomes" id="UP000629619"/>
    </source>
</evidence>
<feature type="transmembrane region" description="Helical" evidence="1">
    <location>
        <begin position="12"/>
        <end position="31"/>
    </location>
</feature>
<protein>
    <submittedName>
        <fullName evidence="2">Uncharacterized protein</fullName>
    </submittedName>
</protein>
<evidence type="ECO:0000256" key="1">
    <source>
        <dbReference type="SAM" id="Phobius"/>
    </source>
</evidence>
<gene>
    <name evidence="2" type="ORF">Asi03nite_18120</name>
</gene>
<dbReference type="Proteomes" id="UP000629619">
    <property type="component" value="Unassembled WGS sequence"/>
</dbReference>
<organism evidence="2 3">
    <name type="scientific">Actinoplanes siamensis</name>
    <dbReference type="NCBI Taxonomy" id="1223317"/>
    <lineage>
        <taxon>Bacteria</taxon>
        <taxon>Bacillati</taxon>
        <taxon>Actinomycetota</taxon>
        <taxon>Actinomycetes</taxon>
        <taxon>Micromonosporales</taxon>
        <taxon>Micromonosporaceae</taxon>
        <taxon>Actinoplanes</taxon>
    </lineage>
</organism>
<keyword evidence="1" id="KW-0812">Transmembrane</keyword>
<keyword evidence="1" id="KW-0472">Membrane</keyword>
<evidence type="ECO:0000313" key="2">
    <source>
        <dbReference type="EMBL" id="GIF04274.1"/>
    </source>
</evidence>
<reference evidence="2" key="1">
    <citation type="submission" date="2021-01" db="EMBL/GenBank/DDBJ databases">
        <title>Whole genome shotgun sequence of Actinoplanes siamensis NBRC 109076.</title>
        <authorList>
            <person name="Komaki H."/>
            <person name="Tamura T."/>
        </authorList>
    </citation>
    <scope>NUCLEOTIDE SEQUENCE</scope>
    <source>
        <strain evidence="2">NBRC 109076</strain>
    </source>
</reference>
<keyword evidence="1" id="KW-1133">Transmembrane helix</keyword>